<evidence type="ECO:0000313" key="2">
    <source>
        <dbReference type="EMBL" id="TYQ08277.1"/>
    </source>
</evidence>
<name>A0A652YXC0_NOCGL</name>
<feature type="compositionally biased region" description="Pro residues" evidence="1">
    <location>
        <begin position="374"/>
        <end position="386"/>
    </location>
</feature>
<feature type="region of interest" description="Disordered" evidence="1">
    <location>
        <begin position="368"/>
        <end position="421"/>
    </location>
</feature>
<sequence length="421" mass="44925">MPIRNAATSTASADAAESIIAQRNSLSVPDEILDSGSVGLDFFERFHDAATRLGIEMRPLGSYDEMYRAESGIDLQALHADVSTMSLAAEASSRDSQDFAVLSESLAEIWNVEAVDDVAGRVRDEQRRAEVDVEAMPLLISVADELAGIVRTAVVDKAFKVASLNRETIGGIDAQRIDQLVDVSTQQGGVDAVAKAATWFAPLSDEQFRAVRYAAPVDQIETCRAAADLVRPWIDQIFRPVYVDTRDEFDRACEQARVALTDAFGVAAGIVSELFPVESESTETRHSSVPADAAQTSVPQAVEPSGDRVAPALELAVGANTWGFSLAPDGRGVSLEVRDLSGESVTVTVELDEHGWPRIAVETDAAPVMSEAPEPAPQQYQPPNPTPVDTAPSEDPAPPEHRESLNEPIVTGAELAGAGPI</sequence>
<accession>A0A652YXC0</accession>
<dbReference type="EMBL" id="VNIQ01000001">
    <property type="protein sequence ID" value="TYQ08277.1"/>
    <property type="molecule type" value="Genomic_DNA"/>
</dbReference>
<evidence type="ECO:0000256" key="1">
    <source>
        <dbReference type="SAM" id="MobiDB-lite"/>
    </source>
</evidence>
<proteinExistence type="predicted"/>
<feature type="region of interest" description="Disordered" evidence="1">
    <location>
        <begin position="279"/>
        <end position="304"/>
    </location>
</feature>
<comment type="caution">
    <text evidence="2">The sequence shown here is derived from an EMBL/GenBank/DDBJ whole genome shotgun (WGS) entry which is preliminary data.</text>
</comment>
<organism evidence="2">
    <name type="scientific">Nocardia globerula</name>
    <dbReference type="NCBI Taxonomy" id="1818"/>
    <lineage>
        <taxon>Bacteria</taxon>
        <taxon>Bacillati</taxon>
        <taxon>Actinomycetota</taxon>
        <taxon>Actinomycetes</taxon>
        <taxon>Mycobacteriales</taxon>
        <taxon>Nocardiaceae</taxon>
        <taxon>Nocardia</taxon>
    </lineage>
</organism>
<dbReference type="AlphaFoldDB" id="A0A652YXC0"/>
<protein>
    <submittedName>
        <fullName evidence="2">Uncharacterized protein</fullName>
    </submittedName>
</protein>
<reference evidence="2" key="1">
    <citation type="submission" date="2019-07" db="EMBL/GenBank/DDBJ databases">
        <title>Genomic Encyclopedia of Type Strains, Phase IV (KMG-IV): sequencing the most valuable type-strain genomes for metagenomic binning, comparative biology and taxonomic classification.</title>
        <authorList>
            <person name="Goeker M."/>
        </authorList>
    </citation>
    <scope>NUCLEOTIDE SEQUENCE</scope>
    <source>
        <strain evidence="2">DSM 44596</strain>
    </source>
</reference>
<gene>
    <name evidence="2" type="ORF">FNL38_101648</name>
</gene>